<keyword evidence="7" id="KW-0732">Signal</keyword>
<keyword evidence="5 6" id="KW-0472">Membrane</keyword>
<comment type="similarity">
    <text evidence="2 6">Belongs to the 4-toluene sulfonate uptake permease (TSUP) (TC 2.A.102) family.</text>
</comment>
<comment type="caution">
    <text evidence="8">The sequence shown here is derived from an EMBL/GenBank/DDBJ whole genome shotgun (WGS) entry which is preliminary data.</text>
</comment>
<dbReference type="OrthoDB" id="457670at2"/>
<feature type="chain" id="PRO_5008611786" description="Probable membrane transporter protein" evidence="7">
    <location>
        <begin position="21"/>
        <end position="93"/>
    </location>
</feature>
<gene>
    <name evidence="8" type="ORF">A9Z60_05245</name>
</gene>
<dbReference type="GO" id="GO:0005886">
    <property type="term" value="C:plasma membrane"/>
    <property type="evidence" value="ECO:0007669"/>
    <property type="project" value="UniProtKB-SubCell"/>
</dbReference>
<evidence type="ECO:0000256" key="2">
    <source>
        <dbReference type="ARBA" id="ARBA00009142"/>
    </source>
</evidence>
<evidence type="ECO:0000256" key="5">
    <source>
        <dbReference type="ARBA" id="ARBA00023136"/>
    </source>
</evidence>
<feature type="signal peptide" evidence="7">
    <location>
        <begin position="1"/>
        <end position="20"/>
    </location>
</feature>
<feature type="transmembrane region" description="Helical" evidence="6">
    <location>
        <begin position="74"/>
        <end position="91"/>
    </location>
</feature>
<dbReference type="Pfam" id="PF01925">
    <property type="entry name" value="TauE"/>
    <property type="match status" value="1"/>
</dbReference>
<evidence type="ECO:0000313" key="8">
    <source>
        <dbReference type="EMBL" id="OBX51972.1"/>
    </source>
</evidence>
<dbReference type="Proteomes" id="UP000092671">
    <property type="component" value="Unassembled WGS sequence"/>
</dbReference>
<reference evidence="8 9" key="1">
    <citation type="submission" date="2016-06" db="EMBL/GenBank/DDBJ databases">
        <title>Draft genome of Moraxella nonliquefaciens CCUG 60284.</title>
        <authorList>
            <person name="Salva-Serra F."/>
            <person name="Engstrom-Jakobsson H."/>
            <person name="Thorell K."/>
            <person name="Gonzales-Siles L."/>
            <person name="Karlsson R."/>
            <person name="Boulund F."/>
            <person name="Engstrand L."/>
            <person name="Kristiansson E."/>
            <person name="Moore E."/>
        </authorList>
    </citation>
    <scope>NUCLEOTIDE SEQUENCE [LARGE SCALE GENOMIC DNA]</scope>
    <source>
        <strain evidence="8 9">CCUG 60284</strain>
    </source>
</reference>
<evidence type="ECO:0000256" key="1">
    <source>
        <dbReference type="ARBA" id="ARBA00004141"/>
    </source>
</evidence>
<keyword evidence="3 6" id="KW-0812">Transmembrane</keyword>
<keyword evidence="6" id="KW-1003">Cell membrane</keyword>
<evidence type="ECO:0000313" key="9">
    <source>
        <dbReference type="Proteomes" id="UP000092671"/>
    </source>
</evidence>
<keyword evidence="4 6" id="KW-1133">Transmembrane helix</keyword>
<sequence length="93" mass="9511">MKSVKVAIITLAFISSSVYANGQSHVANMSKSVAGLVGFVHLPAFVAISVASFITAKLGAKIAHKLPAGTLKKAFACLLIVVGCQLVWSGVVG</sequence>
<evidence type="ECO:0000256" key="7">
    <source>
        <dbReference type="SAM" id="SignalP"/>
    </source>
</evidence>
<dbReference type="AlphaFoldDB" id="A0A1B8PLW9"/>
<proteinExistence type="inferred from homology"/>
<accession>A0A1B8PLW9</accession>
<dbReference type="EMBL" id="LZDN01000002">
    <property type="protein sequence ID" value="OBX51972.1"/>
    <property type="molecule type" value="Genomic_DNA"/>
</dbReference>
<comment type="subcellular location">
    <subcellularLocation>
        <location evidence="6">Cell membrane</location>
        <topology evidence="6">Multi-pass membrane protein</topology>
    </subcellularLocation>
    <subcellularLocation>
        <location evidence="1">Membrane</location>
        <topology evidence="1">Multi-pass membrane protein</topology>
    </subcellularLocation>
</comment>
<dbReference type="InterPro" id="IPR002781">
    <property type="entry name" value="TM_pro_TauE-like"/>
</dbReference>
<name>A0A1B8PLW9_MORNO</name>
<dbReference type="RefSeq" id="WP_066891650.1">
    <property type="nucleotide sequence ID" value="NZ_LZDN01000002.1"/>
</dbReference>
<protein>
    <recommendedName>
        <fullName evidence="6">Probable membrane transporter protein</fullName>
    </recommendedName>
</protein>
<evidence type="ECO:0000256" key="3">
    <source>
        <dbReference type="ARBA" id="ARBA00022692"/>
    </source>
</evidence>
<feature type="transmembrane region" description="Helical" evidence="6">
    <location>
        <begin position="32"/>
        <end position="54"/>
    </location>
</feature>
<organism evidence="8 9">
    <name type="scientific">Moraxella nonliquefaciens</name>
    <dbReference type="NCBI Taxonomy" id="478"/>
    <lineage>
        <taxon>Bacteria</taxon>
        <taxon>Pseudomonadati</taxon>
        <taxon>Pseudomonadota</taxon>
        <taxon>Gammaproteobacteria</taxon>
        <taxon>Moraxellales</taxon>
        <taxon>Moraxellaceae</taxon>
        <taxon>Moraxella</taxon>
    </lineage>
</organism>
<evidence type="ECO:0000256" key="6">
    <source>
        <dbReference type="RuleBase" id="RU363041"/>
    </source>
</evidence>
<evidence type="ECO:0000256" key="4">
    <source>
        <dbReference type="ARBA" id="ARBA00022989"/>
    </source>
</evidence>